<accession>A0AAN7Z1Z2</accession>
<dbReference type="Proteomes" id="UP001344447">
    <property type="component" value="Unassembled WGS sequence"/>
</dbReference>
<sequence>MLSIQISSLQPIRMLHPQLVLMISLLLTYF</sequence>
<dbReference type="EMBL" id="JAVFKY010000002">
    <property type="protein sequence ID" value="KAK5581270.1"/>
    <property type="molecule type" value="Genomic_DNA"/>
</dbReference>
<evidence type="ECO:0000313" key="2">
    <source>
        <dbReference type="Proteomes" id="UP001344447"/>
    </source>
</evidence>
<evidence type="ECO:0000313" key="1">
    <source>
        <dbReference type="EMBL" id="KAK5581270.1"/>
    </source>
</evidence>
<reference evidence="1 2" key="1">
    <citation type="submission" date="2023-11" db="EMBL/GenBank/DDBJ databases">
        <title>Dfirmibasis_genome.</title>
        <authorList>
            <person name="Edelbroek B."/>
            <person name="Kjellin J."/>
            <person name="Jerlstrom-Hultqvist J."/>
            <person name="Soderbom F."/>
        </authorList>
    </citation>
    <scope>NUCLEOTIDE SEQUENCE [LARGE SCALE GENOMIC DNA]</scope>
    <source>
        <strain evidence="1 2">TNS-C-14</strain>
    </source>
</reference>
<name>A0AAN7Z1Z2_9MYCE</name>
<comment type="caution">
    <text evidence="1">The sequence shown here is derived from an EMBL/GenBank/DDBJ whole genome shotgun (WGS) entry which is preliminary data.</text>
</comment>
<keyword evidence="2" id="KW-1185">Reference proteome</keyword>
<protein>
    <submittedName>
        <fullName evidence="1">Uncharacterized protein</fullName>
    </submittedName>
</protein>
<dbReference type="AlphaFoldDB" id="A0AAN7Z1Z2"/>
<gene>
    <name evidence="1" type="ORF">RB653_001301</name>
</gene>
<proteinExistence type="predicted"/>
<organism evidence="1 2">
    <name type="scientific">Dictyostelium firmibasis</name>
    <dbReference type="NCBI Taxonomy" id="79012"/>
    <lineage>
        <taxon>Eukaryota</taxon>
        <taxon>Amoebozoa</taxon>
        <taxon>Evosea</taxon>
        <taxon>Eumycetozoa</taxon>
        <taxon>Dictyostelia</taxon>
        <taxon>Dictyosteliales</taxon>
        <taxon>Dictyosteliaceae</taxon>
        <taxon>Dictyostelium</taxon>
    </lineage>
</organism>